<proteinExistence type="predicted"/>
<feature type="compositionally biased region" description="Polar residues" evidence="1">
    <location>
        <begin position="56"/>
        <end position="69"/>
    </location>
</feature>
<evidence type="ECO:0000313" key="3">
    <source>
        <dbReference type="Proteomes" id="UP000324800"/>
    </source>
</evidence>
<organism evidence="2 3">
    <name type="scientific">Streblomastix strix</name>
    <dbReference type="NCBI Taxonomy" id="222440"/>
    <lineage>
        <taxon>Eukaryota</taxon>
        <taxon>Metamonada</taxon>
        <taxon>Preaxostyla</taxon>
        <taxon>Oxymonadida</taxon>
        <taxon>Streblomastigidae</taxon>
        <taxon>Streblomastix</taxon>
    </lineage>
</organism>
<dbReference type="EMBL" id="SNRW01019588">
    <property type="protein sequence ID" value="KAA6366242.1"/>
    <property type="molecule type" value="Genomic_DNA"/>
</dbReference>
<protein>
    <submittedName>
        <fullName evidence="2">Uncharacterized protein</fullName>
    </submittedName>
</protein>
<sequence length="231" mass="24642">AESGTVWMYDQNWYNSGDIVLYQVTSASDETPLSNGTATAGTSTEHSRGDHVHPLNITTSIPSSDTASGSVGTTNYYARNDHSHPINVETNALNISIDNDVSANGTSAFFTLDKNISIHRLRINADGNKLTLNGNGLVDAGTDQTITGIKTFGKLIKVNPTINGTFIEGIRIIAGTGSNNGASDGSVNYSAGNPILWGTNSLGTEDGFYTNGTTVFWRTHALQLDSYYQQQ</sequence>
<feature type="non-terminal residue" evidence="2">
    <location>
        <position position="1"/>
    </location>
</feature>
<dbReference type="Proteomes" id="UP000324800">
    <property type="component" value="Unassembled WGS sequence"/>
</dbReference>
<feature type="compositionally biased region" description="Polar residues" evidence="1">
    <location>
        <begin position="29"/>
        <end position="44"/>
    </location>
</feature>
<dbReference type="AlphaFoldDB" id="A0A5J4U8F4"/>
<evidence type="ECO:0000313" key="2">
    <source>
        <dbReference type="EMBL" id="KAA6366242.1"/>
    </source>
</evidence>
<accession>A0A5J4U8F4</accession>
<feature type="region of interest" description="Disordered" evidence="1">
    <location>
        <begin position="29"/>
        <end position="69"/>
    </location>
</feature>
<reference evidence="2 3" key="1">
    <citation type="submission" date="2019-03" db="EMBL/GenBank/DDBJ databases">
        <title>Single cell metagenomics reveals metabolic interactions within the superorganism composed of flagellate Streblomastix strix and complex community of Bacteroidetes bacteria on its surface.</title>
        <authorList>
            <person name="Treitli S.C."/>
            <person name="Kolisko M."/>
            <person name="Husnik F."/>
            <person name="Keeling P."/>
            <person name="Hampl V."/>
        </authorList>
    </citation>
    <scope>NUCLEOTIDE SEQUENCE [LARGE SCALE GENOMIC DNA]</scope>
    <source>
        <strain evidence="2">ST1C</strain>
    </source>
</reference>
<comment type="caution">
    <text evidence="2">The sequence shown here is derived from an EMBL/GenBank/DDBJ whole genome shotgun (WGS) entry which is preliminary data.</text>
</comment>
<gene>
    <name evidence="2" type="ORF">EZS28_038231</name>
</gene>
<evidence type="ECO:0000256" key="1">
    <source>
        <dbReference type="SAM" id="MobiDB-lite"/>
    </source>
</evidence>
<name>A0A5J4U8F4_9EUKA</name>